<dbReference type="OrthoDB" id="9780267at2"/>
<proteinExistence type="predicted"/>
<feature type="transmembrane region" description="Helical" evidence="1">
    <location>
        <begin position="59"/>
        <end position="89"/>
    </location>
</feature>
<keyword evidence="1" id="KW-0812">Transmembrane</keyword>
<protein>
    <submittedName>
        <fullName evidence="2">DUF502 domain-containing protein</fullName>
    </submittedName>
</protein>
<reference evidence="3" key="1">
    <citation type="submission" date="2019-01" db="EMBL/GenBank/DDBJ databases">
        <title>Gri0909 isolated from a small marine red alga.</title>
        <authorList>
            <person name="Kim J."/>
            <person name="Jeong S.E."/>
            <person name="Jeon C.O."/>
        </authorList>
    </citation>
    <scope>NUCLEOTIDE SEQUENCE [LARGE SCALE GENOMIC DNA]</scope>
    <source>
        <strain evidence="3">Gri0909</strain>
    </source>
</reference>
<evidence type="ECO:0000256" key="1">
    <source>
        <dbReference type="SAM" id="Phobius"/>
    </source>
</evidence>
<keyword evidence="3" id="KW-1185">Reference proteome</keyword>
<dbReference type="PANTHER" id="PTHR31876:SF26">
    <property type="entry name" value="PROTEIN LIKE COV 2"/>
    <property type="match status" value="1"/>
</dbReference>
<accession>A0A3S2ZCM5</accession>
<keyword evidence="1" id="KW-0472">Membrane</keyword>
<evidence type="ECO:0000313" key="3">
    <source>
        <dbReference type="Proteomes" id="UP000287447"/>
    </source>
</evidence>
<dbReference type="RefSeq" id="WP_127764811.1">
    <property type="nucleotide sequence ID" value="NZ_SADE01000001.1"/>
</dbReference>
<sequence length="248" mass="27440">MLAKLRAYFFAGLLVLAPIFITATVAWWLIEFVDNQIVPLIPTKYNPDTYMKDVVGVEIGIPGLGILILVVFITLVGALTAGMVGRWVIRLWEYLLNRMPVIRTLYNGSKQIIETVLKSQSDAFRQAVLVEYPRRGIWAIAFLTAATDGEVADLLEGDHINVFLPTTPNPTSGFLLFVPRRDIIVLKMPVEDAVKMVISAGIVTPAYAPIDRDKGQPATLTKEQFEELAKREAAATKQIQDNAEKGDG</sequence>
<evidence type="ECO:0000313" key="2">
    <source>
        <dbReference type="EMBL" id="RVU39440.1"/>
    </source>
</evidence>
<dbReference type="AlphaFoldDB" id="A0A3S2ZCM5"/>
<dbReference type="Pfam" id="PF04367">
    <property type="entry name" value="DUF502"/>
    <property type="match status" value="1"/>
</dbReference>
<dbReference type="Proteomes" id="UP000287447">
    <property type="component" value="Unassembled WGS sequence"/>
</dbReference>
<gene>
    <name evidence="2" type="ORF">EOI86_09440</name>
</gene>
<dbReference type="EMBL" id="SADE01000001">
    <property type="protein sequence ID" value="RVU39440.1"/>
    <property type="molecule type" value="Genomic_DNA"/>
</dbReference>
<dbReference type="InterPro" id="IPR007462">
    <property type="entry name" value="COV1-like"/>
</dbReference>
<name>A0A3S2ZCM5_9PROT</name>
<dbReference type="PANTHER" id="PTHR31876">
    <property type="entry name" value="COV-LIKE PROTEIN 1"/>
    <property type="match status" value="1"/>
</dbReference>
<keyword evidence="1" id="KW-1133">Transmembrane helix</keyword>
<organism evidence="2 3">
    <name type="scientific">Hwanghaeella grinnelliae</name>
    <dbReference type="NCBI Taxonomy" id="2500179"/>
    <lineage>
        <taxon>Bacteria</taxon>
        <taxon>Pseudomonadati</taxon>
        <taxon>Pseudomonadota</taxon>
        <taxon>Alphaproteobacteria</taxon>
        <taxon>Rhodospirillales</taxon>
        <taxon>Rhodospirillaceae</taxon>
        <taxon>Hwanghaeella</taxon>
    </lineage>
</organism>
<feature type="transmembrane region" description="Helical" evidence="1">
    <location>
        <begin position="7"/>
        <end position="30"/>
    </location>
</feature>
<comment type="caution">
    <text evidence="2">The sequence shown here is derived from an EMBL/GenBank/DDBJ whole genome shotgun (WGS) entry which is preliminary data.</text>
</comment>